<dbReference type="SMART" id="SM00345">
    <property type="entry name" value="HTH_GNTR"/>
    <property type="match status" value="1"/>
</dbReference>
<evidence type="ECO:0000313" key="7">
    <source>
        <dbReference type="Proteomes" id="UP000031546"/>
    </source>
</evidence>
<keyword evidence="3" id="KW-0804">Transcription</keyword>
<gene>
    <name evidence="6" type="ORF">F7P68_0009215</name>
    <name evidence="5" type="ORF">SN16_07840</name>
</gene>
<dbReference type="InterPro" id="IPR008920">
    <property type="entry name" value="TF_FadR/GntR_C"/>
</dbReference>
<dbReference type="AlphaFoldDB" id="A0A0C2DKQ7"/>
<dbReference type="GeneID" id="77845464"/>
<dbReference type="PANTHER" id="PTHR43537:SF5">
    <property type="entry name" value="UXU OPERON TRANSCRIPTIONAL REGULATOR"/>
    <property type="match status" value="1"/>
</dbReference>
<name>A0A0C2DKQ7_9STAP</name>
<dbReference type="PROSITE" id="PS50949">
    <property type="entry name" value="HTH_GNTR"/>
    <property type="match status" value="1"/>
</dbReference>
<evidence type="ECO:0000256" key="1">
    <source>
        <dbReference type="ARBA" id="ARBA00023015"/>
    </source>
</evidence>
<dbReference type="EMBL" id="JXII01000006">
    <property type="protein sequence ID" value="KIH70613.1"/>
    <property type="molecule type" value="Genomic_DNA"/>
</dbReference>
<accession>A0A0C2DKQ7</accession>
<dbReference type="Gene3D" id="1.20.120.530">
    <property type="entry name" value="GntR ligand-binding domain-like"/>
    <property type="match status" value="1"/>
</dbReference>
<evidence type="ECO:0000259" key="4">
    <source>
        <dbReference type="PROSITE" id="PS50949"/>
    </source>
</evidence>
<dbReference type="Gene3D" id="1.10.10.10">
    <property type="entry name" value="Winged helix-like DNA-binding domain superfamily/Winged helix DNA-binding domain"/>
    <property type="match status" value="1"/>
</dbReference>
<keyword evidence="2" id="KW-0238">DNA-binding</keyword>
<dbReference type="Proteomes" id="UP000527860">
    <property type="component" value="Unassembled WGS sequence"/>
</dbReference>
<dbReference type="SUPFAM" id="SSF46785">
    <property type="entry name" value="Winged helix' DNA-binding domain"/>
    <property type="match status" value="1"/>
</dbReference>
<dbReference type="GO" id="GO:0003700">
    <property type="term" value="F:DNA-binding transcription factor activity"/>
    <property type="evidence" value="ECO:0007669"/>
    <property type="project" value="InterPro"/>
</dbReference>
<keyword evidence="8" id="KW-1185">Reference proteome</keyword>
<dbReference type="SUPFAM" id="SSF48008">
    <property type="entry name" value="GntR ligand-binding domain-like"/>
    <property type="match status" value="1"/>
</dbReference>
<evidence type="ECO:0000313" key="8">
    <source>
        <dbReference type="Proteomes" id="UP000527860"/>
    </source>
</evidence>
<dbReference type="Proteomes" id="UP000031546">
    <property type="component" value="Unassembled WGS sequence"/>
</dbReference>
<protein>
    <submittedName>
        <fullName evidence="6">GntR family transcriptional regulator</fullName>
    </submittedName>
</protein>
<dbReference type="InterPro" id="IPR036390">
    <property type="entry name" value="WH_DNA-bd_sf"/>
</dbReference>
<organism evidence="5 7">
    <name type="scientific">Salinicoccus roseus</name>
    <dbReference type="NCBI Taxonomy" id="45670"/>
    <lineage>
        <taxon>Bacteria</taxon>
        <taxon>Bacillati</taxon>
        <taxon>Bacillota</taxon>
        <taxon>Bacilli</taxon>
        <taxon>Bacillales</taxon>
        <taxon>Staphylococcaceae</taxon>
        <taxon>Salinicoccus</taxon>
    </lineage>
</organism>
<comment type="caution">
    <text evidence="5">The sequence shown here is derived from an EMBL/GenBank/DDBJ whole genome shotgun (WGS) entry which is preliminary data.</text>
</comment>
<dbReference type="Pfam" id="PF07729">
    <property type="entry name" value="FCD"/>
    <property type="match status" value="1"/>
</dbReference>
<dbReference type="SMART" id="SM00895">
    <property type="entry name" value="FCD"/>
    <property type="match status" value="1"/>
</dbReference>
<evidence type="ECO:0000256" key="3">
    <source>
        <dbReference type="ARBA" id="ARBA00023163"/>
    </source>
</evidence>
<dbReference type="InterPro" id="IPR036388">
    <property type="entry name" value="WH-like_DNA-bd_sf"/>
</dbReference>
<dbReference type="PANTHER" id="PTHR43537">
    <property type="entry name" value="TRANSCRIPTIONAL REGULATOR, GNTR FAMILY"/>
    <property type="match status" value="1"/>
</dbReference>
<dbReference type="EMBL" id="JABEVU030000001">
    <property type="protein sequence ID" value="MDB0580710.1"/>
    <property type="molecule type" value="Genomic_DNA"/>
</dbReference>
<dbReference type="STRING" id="45670.SN16_07840"/>
<dbReference type="CDD" id="cd07377">
    <property type="entry name" value="WHTH_GntR"/>
    <property type="match status" value="1"/>
</dbReference>
<dbReference type="GO" id="GO:0003677">
    <property type="term" value="F:DNA binding"/>
    <property type="evidence" value="ECO:0007669"/>
    <property type="project" value="UniProtKB-KW"/>
</dbReference>
<keyword evidence="1" id="KW-0805">Transcription regulation</keyword>
<sequence>MITKTNIASQIVDHLRKDIILGKYKKGDALVETALSHELGVSRGPVREAIGKLVAENLLEKHSNGRTAVIGFEQKDIENLYDTRILLETHALGQIDSERFRNNKDRLLLYIQQMEEADYYKQRDIEIDLAFHHLLVRMADNNSLSHLWAAQRDIFRTLIDITSEAALTNQEEIIQQHMDIVQALEKDEVQKAQQLLTDHLRQACEYCCNSKELKK</sequence>
<reference evidence="6" key="2">
    <citation type="submission" date="2020-04" db="EMBL/GenBank/DDBJ databases">
        <authorList>
            <person name="Tanveer F."/>
            <person name="Xie Y."/>
            <person name="Shinwari Z.K."/>
        </authorList>
    </citation>
    <scope>NUCLEOTIDE SEQUENCE</scope>
    <source>
        <strain evidence="6">MOSEL-ME25</strain>
    </source>
</reference>
<dbReference type="InterPro" id="IPR011711">
    <property type="entry name" value="GntR_C"/>
</dbReference>
<evidence type="ECO:0000313" key="6">
    <source>
        <dbReference type="EMBL" id="MDB0580710.1"/>
    </source>
</evidence>
<proteinExistence type="predicted"/>
<dbReference type="InterPro" id="IPR000524">
    <property type="entry name" value="Tscrpt_reg_HTH_GntR"/>
</dbReference>
<dbReference type="Pfam" id="PF00392">
    <property type="entry name" value="GntR"/>
    <property type="match status" value="1"/>
</dbReference>
<dbReference type="OrthoDB" id="2592645at2"/>
<evidence type="ECO:0000256" key="2">
    <source>
        <dbReference type="ARBA" id="ARBA00023125"/>
    </source>
</evidence>
<evidence type="ECO:0000313" key="5">
    <source>
        <dbReference type="EMBL" id="KIH70613.1"/>
    </source>
</evidence>
<dbReference type="RefSeq" id="WP_040106071.1">
    <property type="nucleotide sequence ID" value="NZ_JABEVU030000001.1"/>
</dbReference>
<feature type="domain" description="HTH gntR-type" evidence="4">
    <location>
        <begin position="5"/>
        <end position="72"/>
    </location>
</feature>
<reference evidence="6" key="3">
    <citation type="submission" date="2022-12" db="EMBL/GenBank/DDBJ databases">
        <title>Genome analysis and biological profiling of marine Salinicoccus roseus MOSEL-ME25.</title>
        <authorList>
            <person name="Mirza F.T."/>
            <person name="Xie Y."/>
            <person name="Shinwari Z.K."/>
        </authorList>
    </citation>
    <scope>NUCLEOTIDE SEQUENCE</scope>
    <source>
        <strain evidence="6">MOSEL-ME25</strain>
    </source>
</reference>
<reference evidence="5 7" key="1">
    <citation type="submission" date="2015-01" db="EMBL/GenBank/DDBJ databases">
        <title>Genome sequences of high lactate-tolerant strain Salinicoccus roseus W12 with industrial interest.</title>
        <authorList>
            <person name="Wang H."/>
            <person name="Yu B."/>
        </authorList>
    </citation>
    <scope>NUCLEOTIDE SEQUENCE [LARGE SCALE GENOMIC DNA]</scope>
    <source>
        <strain evidence="5 7">W12</strain>
    </source>
</reference>